<protein>
    <recommendedName>
        <fullName evidence="1">Homing endonuclease LAGLIDADG domain-containing protein</fullName>
    </recommendedName>
</protein>
<evidence type="ECO:0000313" key="2">
    <source>
        <dbReference type="EMBL" id="QBL02546.1"/>
    </source>
</evidence>
<gene>
    <name evidence="2" type="primary">orf268</name>
</gene>
<dbReference type="EMBL" id="MK550698">
    <property type="protein sequence ID" value="QBL02546.1"/>
    <property type="molecule type" value="Genomic_DNA"/>
</dbReference>
<reference evidence="2" key="1">
    <citation type="journal article" date="2019" name="Mitochondrial DNA Part B Resour">
        <title>Characterization of the complete mitochondrial genome of Drechslerella brochopaga, a fungal species trapping nematodes with constricting rings.</title>
        <authorList>
            <person name="Fang M."/>
            <person name="Wang S."/>
            <person name="Xu J."/>
            <person name="Jiang L."/>
            <person name="Zhou D."/>
            <person name="Zhang K.-Q."/>
            <person name="Zhang Y."/>
        </authorList>
    </citation>
    <scope>NUCLEOTIDE SEQUENCE</scope>
    <source>
        <strain evidence="2">YMF1.03216</strain>
    </source>
</reference>
<feature type="domain" description="Homing endonuclease LAGLIDADG" evidence="1">
    <location>
        <begin position="98"/>
        <end position="179"/>
    </location>
</feature>
<keyword evidence="2" id="KW-0496">Mitochondrion</keyword>
<dbReference type="InterPro" id="IPR004860">
    <property type="entry name" value="LAGLIDADG_dom"/>
</dbReference>
<name>A0A481ZN64_9PEZI</name>
<dbReference type="InterPro" id="IPR027434">
    <property type="entry name" value="Homing_endonucl"/>
</dbReference>
<dbReference type="SUPFAM" id="SSF55608">
    <property type="entry name" value="Homing endonucleases"/>
    <property type="match status" value="1"/>
</dbReference>
<reference evidence="2" key="2">
    <citation type="submission" date="2019-02" db="EMBL/GenBank/DDBJ databases">
        <authorList>
            <person name="Fang M.L."/>
            <person name="Zhang Y."/>
        </authorList>
    </citation>
    <scope>NUCLEOTIDE SEQUENCE</scope>
    <source>
        <strain evidence="2">YMF1.03216</strain>
    </source>
</reference>
<proteinExistence type="predicted"/>
<dbReference type="GO" id="GO:0004519">
    <property type="term" value="F:endonuclease activity"/>
    <property type="evidence" value="ECO:0007669"/>
    <property type="project" value="InterPro"/>
</dbReference>
<evidence type="ECO:0000259" key="1">
    <source>
        <dbReference type="Pfam" id="PF00961"/>
    </source>
</evidence>
<geneLocation type="mitochondrion" evidence="2"/>
<organism evidence="2">
    <name type="scientific">Orbilia brochopaga</name>
    <dbReference type="NCBI Taxonomy" id="3140254"/>
    <lineage>
        <taxon>Eukaryota</taxon>
        <taxon>Fungi</taxon>
        <taxon>Dikarya</taxon>
        <taxon>Ascomycota</taxon>
        <taxon>Pezizomycotina</taxon>
        <taxon>Orbiliomycetes</taxon>
        <taxon>Orbiliales</taxon>
        <taxon>Orbiliaceae</taxon>
        <taxon>Orbilia</taxon>
    </lineage>
</organism>
<dbReference type="AlphaFoldDB" id="A0A481ZN64"/>
<dbReference type="RefSeq" id="YP_009568465.1">
    <property type="nucleotide sequence ID" value="NC_041248.1"/>
</dbReference>
<accession>A0A481ZN64</accession>
<sequence length="268" mass="30784">MKHHLRSGKLLSFLQFKYIVEVISTRAHWNNKKMLLSLIVIASHLNPLGKLGNKIRYLTPDEQYYVLNNIQPEGVDISKLTESIKNFKQNKLTLEFIHGLFDGDGGLSLSLLNPRKTKGNNNIITVRPNFTIVQDIHNISLLDELKRYFNDKGYIHKLSNNCSIYSSGSKSDLITVILPKMAGKECNDLLNKYSIHELNLPLIKFNKIYYANKVLELDFLGIKNEKTLNDVIVLLYNIINNTRGLTLKQYTNEIKNKLINDIIIEDIV</sequence>
<dbReference type="Gene3D" id="3.10.28.10">
    <property type="entry name" value="Homing endonucleases"/>
    <property type="match status" value="1"/>
</dbReference>
<dbReference type="Pfam" id="PF00961">
    <property type="entry name" value="LAGLIDADG_1"/>
    <property type="match status" value="1"/>
</dbReference>
<dbReference type="GeneID" id="39411808"/>